<name>A0A3G1RP95_9REOV</name>
<dbReference type="EMBL" id="MG770354">
    <property type="protein sequence ID" value="AXF35761.1"/>
    <property type="molecule type" value="Genomic_RNA"/>
</dbReference>
<evidence type="ECO:0000256" key="10">
    <source>
        <dbReference type="ARBA" id="ARBA00024835"/>
    </source>
</evidence>
<keyword evidence="9" id="KW-1160">Virus entry into host cell</keyword>
<evidence type="ECO:0000256" key="8">
    <source>
        <dbReference type="ARBA" id="ARBA00022844"/>
    </source>
</evidence>
<evidence type="ECO:0000313" key="11">
    <source>
        <dbReference type="EMBL" id="AXF35761.1"/>
    </source>
</evidence>
<proteinExistence type="inferred from homology"/>
<evidence type="ECO:0000256" key="9">
    <source>
        <dbReference type="ARBA" id="ARBA00023296"/>
    </source>
</evidence>
<dbReference type="Pfam" id="PF00901">
    <property type="entry name" value="Orbi_VP5"/>
    <property type="match status" value="1"/>
</dbReference>
<evidence type="ECO:0000256" key="6">
    <source>
        <dbReference type="ARBA" id="ARBA00022648"/>
    </source>
</evidence>
<comment type="function">
    <text evidence="10">VP5 protein is one of the two proteins (with VP2) which constitute the virus particle outer capsid. Acts as a membrane permeabilization protein that mediates release of viral particles from endosomal compartments into the cytoplasm. Permeabilization activity is probably negatively regulated by VP2 and is triggered by endosomal degradation of VP2 and exposure to low pH.</text>
</comment>
<dbReference type="GO" id="GO:0005198">
    <property type="term" value="F:structural molecule activity"/>
    <property type="evidence" value="ECO:0007669"/>
    <property type="project" value="InterPro"/>
</dbReference>
<gene>
    <name evidence="11" type="primary">VP5</name>
</gene>
<organism evidence="11">
    <name type="scientific">Kammavanpettai virus</name>
    <dbReference type="NCBI Taxonomy" id="2282480"/>
    <lineage>
        <taxon>Viruses</taxon>
        <taxon>Riboviria</taxon>
        <taxon>Orthornavirae</taxon>
        <taxon>Duplornaviricota</taxon>
        <taxon>Resentoviricetes</taxon>
        <taxon>Reovirales</taxon>
        <taxon>Sedoreoviridae</taxon>
        <taxon>Orbivirus</taxon>
    </lineage>
</organism>
<evidence type="ECO:0000256" key="7">
    <source>
        <dbReference type="ARBA" id="ARBA00022770"/>
    </source>
</evidence>
<evidence type="ECO:0000256" key="5">
    <source>
        <dbReference type="ARBA" id="ARBA00022595"/>
    </source>
</evidence>
<sequence length="540" mass="60220">MIKRDGRGCYERATMGKFTGSLSRLGGKFSKFISSQKFQNALSAVGKGVVKFAESDTGQRLIGGVVQGVAQSALEGGEYGENIKKAVIANVLGVHDIVTDPLDPTKHRLAEEVERLKYEQYSEDNFKKYKQVTKQELSHLNDEIGKIETYLALEHTKGNQEQNEIEVLDSAVKVFKGISTKEHKNVLKLAEALRKEDSYRTRDEKRIIESMRENYESLSGVVAKERDALVEEAVEQVIDISGEIAEHLTADVPLVGEVIASGITTARGAAQLYKLQKLISDISGVNVKHITLPSIPYAGIDLALNNANFSDNALLRVTDEKLKHMEEVVREIDHVEEDVLSKLRVEAPMRSIQKGGNSKGIHPQLKAEYHVPSKYQPKVHFYTSSFDSEYVIMFHVVGPYHSGSSFLLALDLMSDTVGLYEVEVPYHVANSKVRNLDIFDGLTLENAISHFLQTAAQNTDISVIHRNRLKKGMKEAPMYVGSQTYSTSYYQIRSNAEKIAHDSEVQSHILRGPLAMQRTTILNALLHGVVLIDSIRPTYH</sequence>
<dbReference type="GO" id="GO:0140267">
    <property type="term" value="P:symbiont entry into host cell via permeabilization of host membrane"/>
    <property type="evidence" value="ECO:0007669"/>
    <property type="project" value="UniProtKB-KW"/>
</dbReference>
<keyword evidence="8" id="KW-0946">Virion</keyword>
<protein>
    <recommendedName>
        <fullName evidence="3">Outer capsid protein VP5</fullName>
    </recommendedName>
</protein>
<comment type="similarity">
    <text evidence="2">Belongs to the orbivirus VP5 family.</text>
</comment>
<keyword evidence="5" id="KW-1162">Viral penetration into host cytoplasm</keyword>
<keyword evidence="4" id="KW-0167">Capsid protein</keyword>
<comment type="subcellular location">
    <subcellularLocation>
        <location evidence="1">Virion</location>
    </subcellularLocation>
</comment>
<evidence type="ECO:0000256" key="4">
    <source>
        <dbReference type="ARBA" id="ARBA00022561"/>
    </source>
</evidence>
<dbReference type="InterPro" id="IPR000145">
    <property type="entry name" value="Capsid_VP5_Orbivir"/>
</dbReference>
<dbReference type="GO" id="GO:0039624">
    <property type="term" value="C:viral outer capsid"/>
    <property type="evidence" value="ECO:0007669"/>
    <property type="project" value="UniProtKB-KW"/>
</dbReference>
<keyword evidence="7" id="KW-1152">Outer capsid protein</keyword>
<evidence type="ECO:0000256" key="2">
    <source>
        <dbReference type="ARBA" id="ARBA00007624"/>
    </source>
</evidence>
<reference evidence="11" key="1">
    <citation type="journal article" date="2018" name="J. Gen. Virol.">
        <title>Identification and characterization of novel mosquito-borne (Kammavanpettai virus) and tick-borne (Wad Medani) reoviruses isolated in India.</title>
        <authorList>
            <person name="Yadav P.D."/>
            <person name="Shete A.M."/>
            <person name="Nyayanit D.A."/>
            <person name="Albarino C.G."/>
            <person name="Jain S."/>
            <person name="Guerrero L.W."/>
            <person name="Kumar S."/>
            <person name="Patil D.Y."/>
            <person name="Nichol S.T."/>
            <person name="Mourya D.T."/>
        </authorList>
    </citation>
    <scope>NUCLEOTIDE SEQUENCE</scope>
    <source>
        <strain evidence="11">66413</strain>
    </source>
</reference>
<evidence type="ECO:0000256" key="3">
    <source>
        <dbReference type="ARBA" id="ARBA00015353"/>
    </source>
</evidence>
<accession>A0A3G1RP95</accession>
<evidence type="ECO:0000256" key="1">
    <source>
        <dbReference type="ARBA" id="ARBA00004328"/>
    </source>
</evidence>
<keyword evidence="6" id="KW-1173">Viral penetration via permeabilization of host membrane</keyword>